<evidence type="ECO:0000313" key="1">
    <source>
        <dbReference type="EMBL" id="CAB4125648.1"/>
    </source>
</evidence>
<dbReference type="EMBL" id="LR796186">
    <property type="protein sequence ID" value="CAB4125648.1"/>
    <property type="molecule type" value="Genomic_DNA"/>
</dbReference>
<accession>A0A6J5KT08</accession>
<reference evidence="1" key="1">
    <citation type="submission" date="2020-04" db="EMBL/GenBank/DDBJ databases">
        <authorList>
            <person name="Chiriac C."/>
            <person name="Salcher M."/>
            <person name="Ghai R."/>
            <person name="Kavagutti S V."/>
        </authorList>
    </citation>
    <scope>NUCLEOTIDE SEQUENCE</scope>
</reference>
<sequence length="59" mass="7002">MIGLFHIYQQWCQGKSPAEIILTHESFIKKASVWVDSNEEDLAVYLKSTNWFKYKFDCN</sequence>
<organism evidence="1">
    <name type="scientific">uncultured Caudovirales phage</name>
    <dbReference type="NCBI Taxonomy" id="2100421"/>
    <lineage>
        <taxon>Viruses</taxon>
        <taxon>Duplodnaviria</taxon>
        <taxon>Heunggongvirae</taxon>
        <taxon>Uroviricota</taxon>
        <taxon>Caudoviricetes</taxon>
        <taxon>Peduoviridae</taxon>
        <taxon>Maltschvirus</taxon>
        <taxon>Maltschvirus maltsch</taxon>
    </lineage>
</organism>
<proteinExistence type="predicted"/>
<gene>
    <name evidence="1" type="ORF">UFOVP58_191</name>
</gene>
<protein>
    <submittedName>
        <fullName evidence="1">Uncharacterized protein</fullName>
    </submittedName>
</protein>
<name>A0A6J5KT08_9CAUD</name>